<organism evidence="2 3">
    <name type="scientific">Armadillidium nasatum</name>
    <dbReference type="NCBI Taxonomy" id="96803"/>
    <lineage>
        <taxon>Eukaryota</taxon>
        <taxon>Metazoa</taxon>
        <taxon>Ecdysozoa</taxon>
        <taxon>Arthropoda</taxon>
        <taxon>Crustacea</taxon>
        <taxon>Multicrustacea</taxon>
        <taxon>Malacostraca</taxon>
        <taxon>Eumalacostraca</taxon>
        <taxon>Peracarida</taxon>
        <taxon>Isopoda</taxon>
        <taxon>Oniscidea</taxon>
        <taxon>Crinocheta</taxon>
        <taxon>Armadillidiidae</taxon>
        <taxon>Armadillidium</taxon>
    </lineage>
</organism>
<proteinExistence type="predicted"/>
<gene>
    <name evidence="2" type="ORF">Anas_01199</name>
</gene>
<dbReference type="EMBL" id="SEYY01016484">
    <property type="protein sequence ID" value="KAB7499817.1"/>
    <property type="molecule type" value="Genomic_DNA"/>
</dbReference>
<evidence type="ECO:0000256" key="1">
    <source>
        <dbReference type="SAM" id="MobiDB-lite"/>
    </source>
</evidence>
<evidence type="ECO:0000313" key="2">
    <source>
        <dbReference type="EMBL" id="KAB7499817.1"/>
    </source>
</evidence>
<dbReference type="AlphaFoldDB" id="A0A5N5T0X0"/>
<dbReference type="Proteomes" id="UP000326759">
    <property type="component" value="Unassembled WGS sequence"/>
</dbReference>
<protein>
    <submittedName>
        <fullName evidence="2">Uncharacterized protein</fullName>
    </submittedName>
</protein>
<evidence type="ECO:0000313" key="3">
    <source>
        <dbReference type="Proteomes" id="UP000326759"/>
    </source>
</evidence>
<comment type="caution">
    <text evidence="2">The sequence shown here is derived from an EMBL/GenBank/DDBJ whole genome shotgun (WGS) entry which is preliminary data.</text>
</comment>
<accession>A0A5N5T0X0</accession>
<sequence>MLTLNHRIPDEWMKEDEIERKRSVPFHSLNHEGQIVASQFLCPSRPTSSNKRKRSPHKRTNTLGTTSEPLYKSFVKSSSNNNNNNNNNNNHNKNNNNNNCISGSVKV</sequence>
<keyword evidence="3" id="KW-1185">Reference proteome</keyword>
<reference evidence="2 3" key="1">
    <citation type="journal article" date="2019" name="PLoS Biol.">
        <title>Sex chromosomes control vertical transmission of feminizing Wolbachia symbionts in an isopod.</title>
        <authorList>
            <person name="Becking T."/>
            <person name="Chebbi M.A."/>
            <person name="Giraud I."/>
            <person name="Moumen B."/>
            <person name="Laverre T."/>
            <person name="Caubet Y."/>
            <person name="Peccoud J."/>
            <person name="Gilbert C."/>
            <person name="Cordaux R."/>
        </authorList>
    </citation>
    <scope>NUCLEOTIDE SEQUENCE [LARGE SCALE GENOMIC DNA]</scope>
    <source>
        <strain evidence="2">ANa2</strain>
        <tissue evidence="2">Whole body excluding digestive tract and cuticle</tissue>
    </source>
</reference>
<feature type="region of interest" description="Disordered" evidence="1">
    <location>
        <begin position="37"/>
        <end position="107"/>
    </location>
</feature>
<feature type="compositionally biased region" description="Low complexity" evidence="1">
    <location>
        <begin position="80"/>
        <end position="99"/>
    </location>
</feature>
<name>A0A5N5T0X0_9CRUS</name>
<feature type="compositionally biased region" description="Basic residues" evidence="1">
    <location>
        <begin position="50"/>
        <end position="60"/>
    </location>
</feature>